<reference evidence="1" key="1">
    <citation type="submission" date="2021-01" db="EMBL/GenBank/DDBJ databases">
        <authorList>
            <person name="Kaushik A."/>
        </authorList>
    </citation>
    <scope>NUCLEOTIDE SEQUENCE</scope>
    <source>
        <strain evidence="1">AG4-R118</strain>
    </source>
</reference>
<dbReference type="EMBL" id="CAJMWX010000873">
    <property type="protein sequence ID" value="CAE6437453.1"/>
    <property type="molecule type" value="Genomic_DNA"/>
</dbReference>
<dbReference type="Proteomes" id="UP000663888">
    <property type="component" value="Unassembled WGS sequence"/>
</dbReference>
<dbReference type="AlphaFoldDB" id="A0A8H2Y0H7"/>
<evidence type="ECO:0000313" key="1">
    <source>
        <dbReference type="EMBL" id="CAE6437453.1"/>
    </source>
</evidence>
<gene>
    <name evidence="1" type="ORF">RDB_LOCUS44414</name>
</gene>
<protein>
    <submittedName>
        <fullName evidence="1">Uncharacterized protein</fullName>
    </submittedName>
</protein>
<proteinExistence type="predicted"/>
<sequence>MTLTPSPAFYSHSSFFQPEQLFPATEMILSLLQELELLVSSSRHGLRLLHKLVERAWDIYIELNQRISKVETTNNWDDYDVYTKAIDPLEQVLLEVVPAIYDRPIDTLTYASSEDLIESVEKWFVNNHIICQSFRRLGTIAELQLGLASSSRDIGAEIMDANSRDHSDLFNELLDEILYKVPQCTQPNLRGLLKYVASGLQNARNTYANDTLQLVDEQWCIDSVKCAMLTRGILINLIQEPSPHVLPNDSEWGGLIWTRVLGMVLRMNTALSPGPNTNAVLGLPQQYQPAEQSKPSLTLKVPTTESPYLSVPLHSESKRKSRADRGLSVCTQFDDPSWTAFKSLQESFPDPHTPTHTQRLSRYRTYSPATAESISPAFSPAFSPAVSFSASPVIAHTPAVGWLPGLRTALALRTSASLPHAHSVCGRLPLYRFLGLGFRTNS</sequence>
<comment type="caution">
    <text evidence="1">The sequence shown here is derived from an EMBL/GenBank/DDBJ whole genome shotgun (WGS) entry which is preliminary data.</text>
</comment>
<organism evidence="1 2">
    <name type="scientific">Rhizoctonia solani</name>
    <dbReference type="NCBI Taxonomy" id="456999"/>
    <lineage>
        <taxon>Eukaryota</taxon>
        <taxon>Fungi</taxon>
        <taxon>Dikarya</taxon>
        <taxon>Basidiomycota</taxon>
        <taxon>Agaricomycotina</taxon>
        <taxon>Agaricomycetes</taxon>
        <taxon>Cantharellales</taxon>
        <taxon>Ceratobasidiaceae</taxon>
        <taxon>Rhizoctonia</taxon>
    </lineage>
</organism>
<name>A0A8H2Y0H7_9AGAM</name>
<accession>A0A8H2Y0H7</accession>
<evidence type="ECO:0000313" key="2">
    <source>
        <dbReference type="Proteomes" id="UP000663888"/>
    </source>
</evidence>